<dbReference type="InterPro" id="IPR005805">
    <property type="entry name" value="Rieske_Fe-S_prot_C"/>
</dbReference>
<evidence type="ECO:0000256" key="3">
    <source>
        <dbReference type="ARBA" id="ARBA00023004"/>
    </source>
</evidence>
<keyword evidence="1" id="KW-0001">2Fe-2S</keyword>
<evidence type="ECO:0000256" key="7">
    <source>
        <dbReference type="SAM" id="MobiDB-lite"/>
    </source>
</evidence>
<feature type="domain" description="Rieske" evidence="9">
    <location>
        <begin position="52"/>
        <end position="146"/>
    </location>
</feature>
<dbReference type="PROSITE" id="PS51318">
    <property type="entry name" value="TAT"/>
    <property type="match status" value="1"/>
</dbReference>
<dbReference type="GO" id="GO:0046872">
    <property type="term" value="F:metal ion binding"/>
    <property type="evidence" value="ECO:0007669"/>
    <property type="project" value="UniProtKB-KW"/>
</dbReference>
<dbReference type="InterPro" id="IPR017941">
    <property type="entry name" value="Rieske_2Fe-2S"/>
</dbReference>
<dbReference type="InterPro" id="IPR006311">
    <property type="entry name" value="TAT_signal"/>
</dbReference>
<evidence type="ECO:0000313" key="10">
    <source>
        <dbReference type="EMBL" id="AGC72109.1"/>
    </source>
</evidence>
<dbReference type="PANTHER" id="PTHR10134">
    <property type="entry name" value="CYTOCHROME B-C1 COMPLEX SUBUNIT RIESKE, MITOCHONDRIAL"/>
    <property type="match status" value="1"/>
</dbReference>
<dbReference type="InterPro" id="IPR036922">
    <property type="entry name" value="Rieske_2Fe-2S_sf"/>
</dbReference>
<dbReference type="Pfam" id="PF00355">
    <property type="entry name" value="Rieske"/>
    <property type="match status" value="1"/>
</dbReference>
<dbReference type="CDD" id="cd03467">
    <property type="entry name" value="Rieske"/>
    <property type="match status" value="1"/>
</dbReference>
<keyword evidence="3" id="KW-0408">Iron</keyword>
<keyword evidence="8" id="KW-0732">Signal</keyword>
<dbReference type="InterPro" id="IPR014349">
    <property type="entry name" value="Rieske_Fe-S_prot"/>
</dbReference>
<dbReference type="GO" id="GO:0051537">
    <property type="term" value="F:2 iron, 2 sulfur cluster binding"/>
    <property type="evidence" value="ECO:0007669"/>
    <property type="project" value="UniProtKB-KW"/>
</dbReference>
<dbReference type="PROSITE" id="PS51296">
    <property type="entry name" value="RIESKE"/>
    <property type="match status" value="1"/>
</dbReference>
<feature type="region of interest" description="Disordered" evidence="7">
    <location>
        <begin position="26"/>
        <end position="48"/>
    </location>
</feature>
<reference evidence="10" key="1">
    <citation type="submission" date="2012-09" db="EMBL/GenBank/DDBJ databases">
        <title>Metagenomic Characterization of a Microbial Community in Wastewater Detects High Levels of Antibiotic Resistance.</title>
        <authorList>
            <person name="Abrams M."/>
            <person name="Caldwell A."/>
            <person name="Vandaei E."/>
            <person name="Lee W."/>
            <person name="Perrott J."/>
            <person name="Khan S.Y."/>
            <person name="Ta J."/>
            <person name="Romero D."/>
            <person name="Nguyen V."/>
            <person name="Pourmand N."/>
            <person name="Ouverney C.C."/>
        </authorList>
    </citation>
    <scope>NUCLEOTIDE SEQUENCE</scope>
</reference>
<keyword evidence="4" id="KW-0411">Iron-sulfur</keyword>
<evidence type="ECO:0000256" key="6">
    <source>
        <dbReference type="ARBA" id="ARBA00034078"/>
    </source>
</evidence>
<comment type="cofactor">
    <cofactor evidence="6">
        <name>[2Fe-2S] cluster</name>
        <dbReference type="ChEBI" id="CHEBI:190135"/>
    </cofactor>
</comment>
<proteinExistence type="predicted"/>
<feature type="chain" id="PRO_5003984748" evidence="8">
    <location>
        <begin position="24"/>
        <end position="147"/>
    </location>
</feature>
<accession>L7VWX1</accession>
<dbReference type="PROSITE" id="PS51257">
    <property type="entry name" value="PROKAR_LIPOPROTEIN"/>
    <property type="match status" value="1"/>
</dbReference>
<dbReference type="SUPFAM" id="SSF50022">
    <property type="entry name" value="ISP domain"/>
    <property type="match status" value="1"/>
</dbReference>
<dbReference type="AlphaFoldDB" id="L7VWX1"/>
<keyword evidence="2" id="KW-0479">Metal-binding</keyword>
<evidence type="ECO:0000256" key="2">
    <source>
        <dbReference type="ARBA" id="ARBA00022723"/>
    </source>
</evidence>
<evidence type="ECO:0000256" key="5">
    <source>
        <dbReference type="ARBA" id="ARBA00023157"/>
    </source>
</evidence>
<dbReference type="EMBL" id="JX649892">
    <property type="protein sequence ID" value="AGC72109.1"/>
    <property type="molecule type" value="Genomic_DNA"/>
</dbReference>
<dbReference type="PRINTS" id="PR00162">
    <property type="entry name" value="RIESKE"/>
</dbReference>
<organism evidence="10">
    <name type="scientific">uncultured bacterium A1Q1_fos_160</name>
    <dbReference type="NCBI Taxonomy" id="1256550"/>
    <lineage>
        <taxon>Bacteria</taxon>
        <taxon>environmental samples</taxon>
    </lineage>
</organism>
<sequence>MTDLTRRNVLAAGALSAAGVTLAACSSGEDSTTTPTAESGATSQASPAASGEALIAAAEVPLEGGVIIESGQTKVVVTQPAPEEFVGLSAVCPHQGCLVNEIVDSTIVCPCHGSEFSITDGAVIQGPATTGLTSVPVKLDGDQIVLA</sequence>
<dbReference type="Gene3D" id="2.102.10.10">
    <property type="entry name" value="Rieske [2Fe-2S] iron-sulphur domain"/>
    <property type="match status" value="1"/>
</dbReference>
<evidence type="ECO:0000256" key="4">
    <source>
        <dbReference type="ARBA" id="ARBA00023014"/>
    </source>
</evidence>
<evidence type="ECO:0000256" key="8">
    <source>
        <dbReference type="SAM" id="SignalP"/>
    </source>
</evidence>
<dbReference type="GO" id="GO:0016020">
    <property type="term" value="C:membrane"/>
    <property type="evidence" value="ECO:0007669"/>
    <property type="project" value="InterPro"/>
</dbReference>
<feature type="compositionally biased region" description="Polar residues" evidence="7">
    <location>
        <begin position="28"/>
        <end position="44"/>
    </location>
</feature>
<protein>
    <submittedName>
        <fullName evidence="10">Rieske (2Fe-2S) domain protein</fullName>
    </submittedName>
</protein>
<evidence type="ECO:0000256" key="1">
    <source>
        <dbReference type="ARBA" id="ARBA00022714"/>
    </source>
</evidence>
<name>L7VWX1_9BACT</name>
<feature type="signal peptide" evidence="8">
    <location>
        <begin position="1"/>
        <end position="23"/>
    </location>
</feature>
<evidence type="ECO:0000259" key="9">
    <source>
        <dbReference type="PROSITE" id="PS51296"/>
    </source>
</evidence>
<keyword evidence="5" id="KW-1015">Disulfide bond</keyword>